<name>A0A450W8U9_9GAMM</name>
<reference evidence="2" key="1">
    <citation type="submission" date="2019-02" db="EMBL/GenBank/DDBJ databases">
        <authorList>
            <person name="Gruber-Vodicka R. H."/>
            <person name="Seah K. B. B."/>
        </authorList>
    </citation>
    <scope>NUCLEOTIDE SEQUENCE</scope>
    <source>
        <strain evidence="2">BECK_BY7</strain>
    </source>
</reference>
<organism evidence="2">
    <name type="scientific">Candidatus Kentrum sp. LFY</name>
    <dbReference type="NCBI Taxonomy" id="2126342"/>
    <lineage>
        <taxon>Bacteria</taxon>
        <taxon>Pseudomonadati</taxon>
        <taxon>Pseudomonadota</taxon>
        <taxon>Gammaproteobacteria</taxon>
        <taxon>Candidatus Kentrum</taxon>
    </lineage>
</organism>
<evidence type="ECO:0000256" key="1">
    <source>
        <dbReference type="SAM" id="MobiDB-lite"/>
    </source>
</evidence>
<gene>
    <name evidence="2" type="ORF">BECKLFY1418C_GA0070996_100334</name>
</gene>
<accession>A0A450W8U9</accession>
<evidence type="ECO:0000313" key="2">
    <source>
        <dbReference type="EMBL" id="VFK13418.1"/>
    </source>
</evidence>
<dbReference type="EMBL" id="CAADFN010000003">
    <property type="protein sequence ID" value="VFK13418.1"/>
    <property type="molecule type" value="Genomic_DNA"/>
</dbReference>
<feature type="region of interest" description="Disordered" evidence="1">
    <location>
        <begin position="1"/>
        <end position="46"/>
    </location>
</feature>
<sequence length="64" mass="7035">MSDSNTQSAEMTLPRQTGTQSQTQEKTQAKRPPSTAPSATVSQPRLIFPTRKMVLDEVDVIDSD</sequence>
<dbReference type="AlphaFoldDB" id="A0A450W8U9"/>
<feature type="compositionally biased region" description="Polar residues" evidence="1">
    <location>
        <begin position="1"/>
        <end position="26"/>
    </location>
</feature>
<protein>
    <submittedName>
        <fullName evidence="2">Uncharacterized protein</fullName>
    </submittedName>
</protein>
<proteinExistence type="predicted"/>